<feature type="region of interest" description="Disordered" evidence="3">
    <location>
        <begin position="116"/>
        <end position="169"/>
    </location>
</feature>
<dbReference type="CDD" id="cd12148">
    <property type="entry name" value="fungal_TF_MHR"/>
    <property type="match status" value="1"/>
</dbReference>
<feature type="region of interest" description="Disordered" evidence="3">
    <location>
        <begin position="310"/>
        <end position="408"/>
    </location>
</feature>
<dbReference type="InterPro" id="IPR007219">
    <property type="entry name" value="XnlR_reg_dom"/>
</dbReference>
<evidence type="ECO:0000256" key="2">
    <source>
        <dbReference type="ARBA" id="ARBA00023242"/>
    </source>
</evidence>
<reference evidence="5 6" key="1">
    <citation type="submission" date="2014-05" db="EMBL/GenBank/DDBJ databases">
        <title>Draft genome sequence of a rare smut relative, Tilletiaria anomala UBC 951.</title>
        <authorList>
            <consortium name="DOE Joint Genome Institute"/>
            <person name="Toome M."/>
            <person name="Kuo A."/>
            <person name="Henrissat B."/>
            <person name="Lipzen A."/>
            <person name="Tritt A."/>
            <person name="Yoshinaga Y."/>
            <person name="Zane M."/>
            <person name="Barry K."/>
            <person name="Grigoriev I.V."/>
            <person name="Spatafora J.W."/>
            <person name="Aimea M.C."/>
        </authorList>
    </citation>
    <scope>NUCLEOTIDE SEQUENCE [LARGE SCALE GENOMIC DNA]</scope>
    <source>
        <strain evidence="5 6">UBC 951</strain>
    </source>
</reference>
<dbReference type="GO" id="GO:0003677">
    <property type="term" value="F:DNA binding"/>
    <property type="evidence" value="ECO:0007669"/>
    <property type="project" value="InterPro"/>
</dbReference>
<dbReference type="InParanoid" id="A0A066VW08"/>
<comment type="caution">
    <text evidence="5">The sequence shown here is derived from an EMBL/GenBank/DDBJ whole genome shotgun (WGS) entry which is preliminary data.</text>
</comment>
<dbReference type="GeneID" id="25264781"/>
<dbReference type="PANTHER" id="PTHR47783:SF1">
    <property type="entry name" value="ZN(II)2CYS6 TRANSCRIPTION FACTOR (EUROFUNG)"/>
    <property type="match status" value="1"/>
</dbReference>
<feature type="compositionally biased region" description="Polar residues" evidence="3">
    <location>
        <begin position="712"/>
        <end position="721"/>
    </location>
</feature>
<dbReference type="InterPro" id="IPR001138">
    <property type="entry name" value="Zn2Cys6_DnaBD"/>
</dbReference>
<dbReference type="PROSITE" id="PS00463">
    <property type="entry name" value="ZN2_CY6_FUNGAL_1"/>
    <property type="match status" value="1"/>
</dbReference>
<gene>
    <name evidence="5" type="ORF">K437DRAFT_257767</name>
</gene>
<name>A0A066VW08_TILAU</name>
<feature type="region of interest" description="Disordered" evidence="3">
    <location>
        <begin position="607"/>
        <end position="630"/>
    </location>
</feature>
<dbReference type="SUPFAM" id="SSF57701">
    <property type="entry name" value="Zn2/Cys6 DNA-binding domain"/>
    <property type="match status" value="1"/>
</dbReference>
<accession>A0A066VW08</accession>
<evidence type="ECO:0000256" key="3">
    <source>
        <dbReference type="SAM" id="MobiDB-lite"/>
    </source>
</evidence>
<dbReference type="InterPro" id="IPR036864">
    <property type="entry name" value="Zn2-C6_fun-type_DNA-bd_sf"/>
</dbReference>
<organism evidence="5 6">
    <name type="scientific">Tilletiaria anomala (strain ATCC 24038 / CBS 436.72 / UBC 951)</name>
    <dbReference type="NCBI Taxonomy" id="1037660"/>
    <lineage>
        <taxon>Eukaryota</taxon>
        <taxon>Fungi</taxon>
        <taxon>Dikarya</taxon>
        <taxon>Basidiomycota</taxon>
        <taxon>Ustilaginomycotina</taxon>
        <taxon>Exobasidiomycetes</taxon>
        <taxon>Georgefischeriales</taxon>
        <taxon>Tilletiariaceae</taxon>
        <taxon>Tilletiaria</taxon>
    </lineage>
</organism>
<feature type="region of interest" description="Disordered" evidence="3">
    <location>
        <begin position="660"/>
        <end position="732"/>
    </location>
</feature>
<feature type="compositionally biased region" description="Polar residues" evidence="3">
    <location>
        <begin position="607"/>
        <end position="627"/>
    </location>
</feature>
<feature type="compositionally biased region" description="Pro residues" evidence="3">
    <location>
        <begin position="310"/>
        <end position="325"/>
    </location>
</feature>
<dbReference type="Proteomes" id="UP000027361">
    <property type="component" value="Unassembled WGS sequence"/>
</dbReference>
<dbReference type="PROSITE" id="PS50048">
    <property type="entry name" value="ZN2_CY6_FUNGAL_2"/>
    <property type="match status" value="1"/>
</dbReference>
<feature type="region of interest" description="Disordered" evidence="3">
    <location>
        <begin position="891"/>
        <end position="939"/>
    </location>
</feature>
<proteinExistence type="predicted"/>
<feature type="region of interest" description="Disordered" evidence="3">
    <location>
        <begin position="198"/>
        <end position="267"/>
    </location>
</feature>
<feature type="region of interest" description="Disordered" evidence="3">
    <location>
        <begin position="1"/>
        <end position="37"/>
    </location>
</feature>
<feature type="compositionally biased region" description="Polar residues" evidence="3">
    <location>
        <begin position="241"/>
        <end position="257"/>
    </location>
</feature>
<protein>
    <recommendedName>
        <fullName evidence="4">Zn(2)-C6 fungal-type domain-containing protein</fullName>
    </recommendedName>
</protein>
<keyword evidence="2" id="KW-0539">Nucleus</keyword>
<dbReference type="GO" id="GO:0000981">
    <property type="term" value="F:DNA-binding transcription factor activity, RNA polymerase II-specific"/>
    <property type="evidence" value="ECO:0007669"/>
    <property type="project" value="InterPro"/>
</dbReference>
<feature type="compositionally biased region" description="Basic residues" evidence="3">
    <location>
        <begin position="362"/>
        <end position="371"/>
    </location>
</feature>
<dbReference type="Pfam" id="PF04082">
    <property type="entry name" value="Fungal_trans"/>
    <property type="match status" value="1"/>
</dbReference>
<feature type="compositionally biased region" description="Polar residues" evidence="3">
    <location>
        <begin position="1302"/>
        <end position="1321"/>
    </location>
</feature>
<dbReference type="SMART" id="SM00066">
    <property type="entry name" value="GAL4"/>
    <property type="match status" value="1"/>
</dbReference>
<dbReference type="GO" id="GO:0006351">
    <property type="term" value="P:DNA-templated transcription"/>
    <property type="evidence" value="ECO:0007669"/>
    <property type="project" value="InterPro"/>
</dbReference>
<dbReference type="Gene3D" id="4.10.240.10">
    <property type="entry name" value="Zn(2)-C6 fungal-type DNA-binding domain"/>
    <property type="match status" value="1"/>
</dbReference>
<dbReference type="CDD" id="cd00067">
    <property type="entry name" value="GAL4"/>
    <property type="match status" value="1"/>
</dbReference>
<feature type="compositionally biased region" description="Basic residues" evidence="3">
    <location>
        <begin position="228"/>
        <end position="239"/>
    </location>
</feature>
<evidence type="ECO:0000256" key="1">
    <source>
        <dbReference type="ARBA" id="ARBA00022723"/>
    </source>
</evidence>
<keyword evidence="1" id="KW-0479">Metal-binding</keyword>
<feature type="compositionally biased region" description="Low complexity" evidence="3">
    <location>
        <begin position="208"/>
        <end position="227"/>
    </location>
</feature>
<sequence length="1541" mass="163107">MATVAQNPPPALQQHKQARPVSPTPTPALPLTAKKRTRPVSACEPCRAKKVRCLLPPHSIKCENCSATGKTCLFRVDDLAPKLRQERFANHGPRQMPSLGSAAHGAHVRAVDTGSALADDDDDADTFGDLANANSRKRKASSAASDDPPLQQQQNADASGKKKSKSKSVFRSFANPTNLAAPSPVPAAGLQLQQTLANSPYPQPQSQPQPQQQHPHPHHQNQLSQQHQHPHHLSHHRAGHANQSYPPHSQGQAYSPPSNAPRSSYPDAAAAPAVGAAGSASAYAYPSLSPPSDPLHTPHAQQASVLQPHAAPPYQTPFVGYPPPLHHQQEQDQQHHLSPVYQHTHAAHHPQHYHHVQQQQQHLHHAPHPHQHAGYAGVADPRPPSSAGAVSPTAIQGATSPYAPPEARRTPVLGIVGRERTASLASSGSGSQQQQALPSFRSQFPEIEQRGYPTAPTAATGPGVAAPGVNGYAHGAAADMGHATSRVQAHAQRAGPLPPPPNAGISPRAAAAMAAFHARHTSSSSPAMAAGPAGASGAYAESSHPAWTPVVPAATVPHAPAPGGEAGLSAAGAGAAAISRSQLYDTNPKVAAGMRWSSSAQQRIRTLSRMRSTNGATAADEQGQQQQKDAETFSPEYYGHPISAAAASAVSGGVFSAHLHQQQTSHVRDSQHAHASDGRSDHDGWRGAQRSSHEGSAADEHEERSRGRQGRSHTNGTATSGSDRDALTAPEDAPIGSSAVQAEILHRKLQSAAVNAARPSLKGKSLAFAGSAAGSDACDSPSGVATEKVMGSSGGGNGFKKIALPFFRWFGATANTPGYRRIKVGVFHDPVLEVDAPSMGATPAATTPAINAGSEAHSNAFTLAVSGTTPAMATGSACAGASAASLGRMYSKPRQEHAEGSPHKDVAHFGEASPRMGPGGGASGGSTLSTSTRELFEPSRPRYPRKDILAHLGAIFTSHFKSNFFPWLEADELAQGIQSGSLPALLANAICAMTARFSPRPELKRGQLKSAGEPFSDMAKTLIVPMLSWPSFEVIEALVLLSYAEFGAGSDSGLWMYAGMALRMAQDLGLQHESTISSLPDEKQATRARLLFWSVVGIDRIICFGTGRPVTIREDAINCDLPPLDEYASSEKALFGHIVRILLRRGAMGELLNRREDDISVDEKKSRLGQMWVELAQYYQTLPNALQFNVQTFKRAAAGNMGPAFVYLHVLFQSTISLLHRPALMRKFSAEMPWVLPEPSLAPIASSTSRTIADVLSLADALDEKSILANPYLDQLVLPAGRAFLGEREATREALKRAGYTPSHSRPPSRNGPVDTNTNINSTRNNLLLVNRSWAETNLATCQQVLDKLAVFWGGASWPARALEQESAGATEDVDPDACDDDAQNAPIHDVEMVLKWAKERVQQARAMTKSPTMRNKEQLPDDSAAANALFASGLGNRFSAQGFGISGIMGAEADLGMDALLRAWGMQTSGASTPFPRPAISLGLPQNGGNHGLPPVDFDTVQIEELLGSMDKDDVFPLNLPQEDFVTAAASSALFGPMIF</sequence>
<feature type="domain" description="Zn(2)-C6 fungal-type" evidence="4">
    <location>
        <begin position="42"/>
        <end position="74"/>
    </location>
</feature>
<evidence type="ECO:0000313" key="6">
    <source>
        <dbReference type="Proteomes" id="UP000027361"/>
    </source>
</evidence>
<dbReference type="GO" id="GO:0008270">
    <property type="term" value="F:zinc ion binding"/>
    <property type="evidence" value="ECO:0007669"/>
    <property type="project" value="InterPro"/>
</dbReference>
<feature type="compositionally biased region" description="Basic and acidic residues" evidence="3">
    <location>
        <begin position="666"/>
        <end position="706"/>
    </location>
</feature>
<dbReference type="PANTHER" id="PTHR47783">
    <property type="entry name" value="ZN(II)2CYS6 TRANSCRIPTION FACTOR (EUROFUNG)-RELATED"/>
    <property type="match status" value="1"/>
</dbReference>
<dbReference type="STRING" id="1037660.A0A066VW08"/>
<evidence type="ECO:0000259" key="4">
    <source>
        <dbReference type="PROSITE" id="PS50048"/>
    </source>
</evidence>
<dbReference type="OrthoDB" id="2428527at2759"/>
<feature type="compositionally biased region" description="Basic and acidic residues" evidence="3">
    <location>
        <begin position="893"/>
        <end position="908"/>
    </location>
</feature>
<feature type="compositionally biased region" description="Basic residues" evidence="3">
    <location>
        <begin position="345"/>
        <end position="355"/>
    </location>
</feature>
<dbReference type="HOGENOM" id="CLU_264023_0_0_1"/>
<dbReference type="SMART" id="SM00906">
    <property type="entry name" value="Fungal_trans"/>
    <property type="match status" value="1"/>
</dbReference>
<dbReference type="EMBL" id="JMSN01000067">
    <property type="protein sequence ID" value="KDN42740.1"/>
    <property type="molecule type" value="Genomic_DNA"/>
</dbReference>
<dbReference type="OMA" id="HRAGHAN"/>
<feature type="region of interest" description="Disordered" evidence="3">
    <location>
        <begin position="1295"/>
        <end position="1321"/>
    </location>
</feature>
<keyword evidence="6" id="KW-1185">Reference proteome</keyword>
<dbReference type="RefSeq" id="XP_013242164.1">
    <property type="nucleotide sequence ID" value="XM_013386710.1"/>
</dbReference>
<evidence type="ECO:0000313" key="5">
    <source>
        <dbReference type="EMBL" id="KDN42740.1"/>
    </source>
</evidence>